<dbReference type="EMBL" id="AMCI01002632">
    <property type="protein sequence ID" value="EJX02231.1"/>
    <property type="molecule type" value="Genomic_DNA"/>
</dbReference>
<sequence>MRNKGLTYKVNFGVELHRLREMAEELPHSAELAALMWKENIRECRLWAAMIFPPEEFGADLADLWVEQMNFQEEAECTVMHLFQHLPFASQKAFEWIAREEEFFQLCGWLLLGRLFMKGMYPSDRDAEELLDQWAVALRSEFPAVAQAAQKALLKYMDLGEKEAEQGDRLLDALEKEWETQAAQGAAAEAAPAEIVAAEKEEEV</sequence>
<dbReference type="AlphaFoldDB" id="J9CQ23"/>
<dbReference type="InterPro" id="IPR016024">
    <property type="entry name" value="ARM-type_fold"/>
</dbReference>
<dbReference type="SUPFAM" id="SSF48371">
    <property type="entry name" value="ARM repeat"/>
    <property type="match status" value="1"/>
</dbReference>
<reference evidence="1" key="1">
    <citation type="journal article" date="2012" name="PLoS ONE">
        <title>Gene sets for utilization of primary and secondary nutrition supplies in the distal gut of endangered iberian lynx.</title>
        <authorList>
            <person name="Alcaide M."/>
            <person name="Messina E."/>
            <person name="Richter M."/>
            <person name="Bargiela R."/>
            <person name="Peplies J."/>
            <person name="Huws S.A."/>
            <person name="Newbold C.J."/>
            <person name="Golyshin P.N."/>
            <person name="Simon M.A."/>
            <person name="Lopez G."/>
            <person name="Yakimov M.M."/>
            <person name="Ferrer M."/>
        </authorList>
    </citation>
    <scope>NUCLEOTIDE SEQUENCE</scope>
</reference>
<proteinExistence type="predicted"/>
<dbReference type="Pfam" id="PF08713">
    <property type="entry name" value="DNA_alkylation"/>
    <property type="match status" value="1"/>
</dbReference>
<name>J9CQ23_9ZZZZ</name>
<dbReference type="PANTHER" id="PTHR41291:SF1">
    <property type="entry name" value="DNA ALKYLATION REPAIR PROTEIN"/>
    <property type="match status" value="1"/>
</dbReference>
<evidence type="ECO:0000313" key="1">
    <source>
        <dbReference type="EMBL" id="EJX02231.1"/>
    </source>
</evidence>
<comment type="caution">
    <text evidence="1">The sequence shown here is derived from an EMBL/GenBank/DDBJ whole genome shotgun (WGS) entry which is preliminary data.</text>
</comment>
<dbReference type="PANTHER" id="PTHR41291">
    <property type="entry name" value="DNA ALKYLATION REPAIR PROTEIN"/>
    <property type="match status" value="1"/>
</dbReference>
<organism evidence="1">
    <name type="scientific">gut metagenome</name>
    <dbReference type="NCBI Taxonomy" id="749906"/>
    <lineage>
        <taxon>unclassified sequences</taxon>
        <taxon>metagenomes</taxon>
        <taxon>organismal metagenomes</taxon>
    </lineage>
</organism>
<protein>
    <submittedName>
        <fullName evidence="1">DNA alkylation repair enzyme</fullName>
    </submittedName>
</protein>
<gene>
    <name evidence="1" type="ORF">EVA_09659</name>
</gene>
<dbReference type="InterPro" id="IPR014825">
    <property type="entry name" value="DNA_alkylation"/>
</dbReference>
<accession>J9CQ23</accession>